<reference evidence="3" key="1">
    <citation type="journal article" date="2011" name="PLoS Genet.">
        <title>Genomic analysis of the necrotrophic fungal pathogens Sclerotinia sclerotiorum and Botrytis cinerea.</title>
        <authorList>
            <person name="Amselem J."/>
            <person name="Cuomo C.A."/>
            <person name="van Kan J.A."/>
            <person name="Viaud M."/>
            <person name="Benito E.P."/>
            <person name="Couloux A."/>
            <person name="Coutinho P.M."/>
            <person name="de Vries R.P."/>
            <person name="Dyer P.S."/>
            <person name="Fillinger S."/>
            <person name="Fournier E."/>
            <person name="Gout L."/>
            <person name="Hahn M."/>
            <person name="Kohn L."/>
            <person name="Lapalu N."/>
            <person name="Plummer K.M."/>
            <person name="Pradier J.M."/>
            <person name="Quevillon E."/>
            <person name="Sharon A."/>
            <person name="Simon A."/>
            <person name="ten Have A."/>
            <person name="Tudzynski B."/>
            <person name="Tudzynski P."/>
            <person name="Wincker P."/>
            <person name="Andrew M."/>
            <person name="Anthouard V."/>
            <person name="Beever R.E."/>
            <person name="Beffa R."/>
            <person name="Benoit I."/>
            <person name="Bouzid O."/>
            <person name="Brault B."/>
            <person name="Chen Z."/>
            <person name="Choquer M."/>
            <person name="Collemare J."/>
            <person name="Cotton P."/>
            <person name="Danchin E.G."/>
            <person name="Da Silva C."/>
            <person name="Gautier A."/>
            <person name="Giraud C."/>
            <person name="Giraud T."/>
            <person name="Gonzalez C."/>
            <person name="Grossetete S."/>
            <person name="Guldener U."/>
            <person name="Henrissat B."/>
            <person name="Howlett B.J."/>
            <person name="Kodira C."/>
            <person name="Kretschmer M."/>
            <person name="Lappartient A."/>
            <person name="Leroch M."/>
            <person name="Levis C."/>
            <person name="Mauceli E."/>
            <person name="Neuveglise C."/>
            <person name="Oeser B."/>
            <person name="Pearson M."/>
            <person name="Poulain J."/>
            <person name="Poussereau N."/>
            <person name="Quesneville H."/>
            <person name="Rascle C."/>
            <person name="Schumacher J."/>
            <person name="Segurens B."/>
            <person name="Sexton A."/>
            <person name="Silva E."/>
            <person name="Sirven C."/>
            <person name="Soanes D.M."/>
            <person name="Talbot N.J."/>
            <person name="Templeton M."/>
            <person name="Yandava C."/>
            <person name="Yarden O."/>
            <person name="Zeng Q."/>
            <person name="Rollins J.A."/>
            <person name="Lebrun M.H."/>
            <person name="Dickman M."/>
        </authorList>
    </citation>
    <scope>NUCLEOTIDE SEQUENCE [LARGE SCALE GENOMIC DNA]</scope>
    <source>
        <strain evidence="3">T4</strain>
    </source>
</reference>
<sequence length="44" mass="4822">MRTLPSPYLSFHNMDAGTKTKAMTMHHPQNPSQSGACRPTHAIA</sequence>
<evidence type="ECO:0000313" key="3">
    <source>
        <dbReference type="Proteomes" id="UP000008177"/>
    </source>
</evidence>
<evidence type="ECO:0000313" key="2">
    <source>
        <dbReference type="EMBL" id="CCD44140.1"/>
    </source>
</evidence>
<gene>
    <name evidence="2" type="ORF">BofuT4_uP057200.1</name>
</gene>
<dbReference type="HOGENOM" id="CLU_3224451_0_0_1"/>
<proteinExistence type="predicted"/>
<dbReference type="AlphaFoldDB" id="G2XUH0"/>
<feature type="region of interest" description="Disordered" evidence="1">
    <location>
        <begin position="23"/>
        <end position="44"/>
    </location>
</feature>
<name>G2XUH0_BOTF4</name>
<dbReference type="EMBL" id="FQ790270">
    <property type="protein sequence ID" value="CCD44140.1"/>
    <property type="molecule type" value="Genomic_DNA"/>
</dbReference>
<accession>G2XUH0</accession>
<evidence type="ECO:0000256" key="1">
    <source>
        <dbReference type="SAM" id="MobiDB-lite"/>
    </source>
</evidence>
<protein>
    <submittedName>
        <fullName evidence="2">Uncharacterized protein</fullName>
    </submittedName>
</protein>
<dbReference type="InParanoid" id="G2XUH0"/>
<dbReference type="Proteomes" id="UP000008177">
    <property type="component" value="Unplaced contigs"/>
</dbReference>
<organism evidence="2 3">
    <name type="scientific">Botryotinia fuckeliana (strain T4)</name>
    <name type="common">Noble rot fungus</name>
    <name type="synonym">Botrytis cinerea</name>
    <dbReference type="NCBI Taxonomy" id="999810"/>
    <lineage>
        <taxon>Eukaryota</taxon>
        <taxon>Fungi</taxon>
        <taxon>Dikarya</taxon>
        <taxon>Ascomycota</taxon>
        <taxon>Pezizomycotina</taxon>
        <taxon>Leotiomycetes</taxon>
        <taxon>Helotiales</taxon>
        <taxon>Sclerotiniaceae</taxon>
        <taxon>Botrytis</taxon>
    </lineage>
</organism>